<protein>
    <submittedName>
        <fullName evidence="1">DUF1045 domain-containing protein</fullName>
    </submittedName>
</protein>
<dbReference type="RefSeq" id="WP_311691493.1">
    <property type="nucleotide sequence ID" value="NZ_JAVRHL010000003.1"/>
</dbReference>
<keyword evidence="2" id="KW-1185">Reference proteome</keyword>
<sequence length="223" mass="24152">MSYTRVAVYYLPPGGDLARFGASWLGWDVAQGCPAPQPAIAGLAEVTEAPRKYGFHGTLKPPFRLAEGLDIAALEEAVESVARTGAPARADGLALTTLGGFLAFTPVGDAAAIERLAASCVTELDAFRAPAGPNEIARRRGAGLTSRQDALLTRWGYPYVMEEFHFHLTLTGRLPKDKAEGWYREARARLPELPVPFVMEDVALAGERPDGRFELIRRFPLTG</sequence>
<dbReference type="Gene3D" id="3.90.1140.10">
    <property type="entry name" value="Cyclic phosphodiesterase"/>
    <property type="match status" value="1"/>
</dbReference>
<dbReference type="InterPro" id="IPR009389">
    <property type="entry name" value="DUF1045"/>
</dbReference>
<evidence type="ECO:0000313" key="2">
    <source>
        <dbReference type="Proteomes" id="UP001265259"/>
    </source>
</evidence>
<name>A0ABU3DHH9_9RHOB</name>
<dbReference type="PIRSF" id="PIRSF033328">
    <property type="entry name" value="Phest_Mll4975"/>
    <property type="match status" value="1"/>
</dbReference>
<accession>A0ABU3DHH9</accession>
<comment type="caution">
    <text evidence="1">The sequence shown here is derived from an EMBL/GenBank/DDBJ whole genome shotgun (WGS) entry which is preliminary data.</text>
</comment>
<evidence type="ECO:0000313" key="1">
    <source>
        <dbReference type="EMBL" id="MDT0683182.1"/>
    </source>
</evidence>
<dbReference type="Proteomes" id="UP001265259">
    <property type="component" value="Unassembled WGS sequence"/>
</dbReference>
<dbReference type="Pfam" id="PF06299">
    <property type="entry name" value="DUF1045"/>
    <property type="match status" value="1"/>
</dbReference>
<organism evidence="1 2">
    <name type="scientific">Tropicimonas omnivorans</name>
    <dbReference type="NCBI Taxonomy" id="3075590"/>
    <lineage>
        <taxon>Bacteria</taxon>
        <taxon>Pseudomonadati</taxon>
        <taxon>Pseudomonadota</taxon>
        <taxon>Alphaproteobacteria</taxon>
        <taxon>Rhodobacterales</taxon>
        <taxon>Roseobacteraceae</taxon>
        <taxon>Tropicimonas</taxon>
    </lineage>
</organism>
<reference evidence="1 2" key="1">
    <citation type="submission" date="2023-09" db="EMBL/GenBank/DDBJ databases">
        <authorList>
            <person name="Rey-Velasco X."/>
        </authorList>
    </citation>
    <scope>NUCLEOTIDE SEQUENCE [LARGE SCALE GENOMIC DNA]</scope>
    <source>
        <strain evidence="1 2">F158</strain>
    </source>
</reference>
<dbReference type="EMBL" id="JAVRHL010000003">
    <property type="protein sequence ID" value="MDT0683182.1"/>
    <property type="molecule type" value="Genomic_DNA"/>
</dbReference>
<gene>
    <name evidence="1" type="ORF">RM543_10830</name>
</gene>
<proteinExistence type="predicted"/>